<gene>
    <name evidence="2" type="ORF">RJ639_009586</name>
</gene>
<proteinExistence type="predicted"/>
<dbReference type="EMBL" id="JAVXUP010001311">
    <property type="protein sequence ID" value="KAK3013265.1"/>
    <property type="molecule type" value="Genomic_DNA"/>
</dbReference>
<name>A0AA88VXJ8_9ASTE</name>
<keyword evidence="3" id="KW-1185">Reference proteome</keyword>
<evidence type="ECO:0000259" key="1">
    <source>
        <dbReference type="Pfam" id="PF25597"/>
    </source>
</evidence>
<reference evidence="2" key="1">
    <citation type="submission" date="2022-12" db="EMBL/GenBank/DDBJ databases">
        <title>Draft genome assemblies for two species of Escallonia (Escalloniales).</title>
        <authorList>
            <person name="Chanderbali A."/>
            <person name="Dervinis C."/>
            <person name="Anghel I."/>
            <person name="Soltis D."/>
            <person name="Soltis P."/>
            <person name="Zapata F."/>
        </authorList>
    </citation>
    <scope>NUCLEOTIDE SEQUENCE</scope>
    <source>
        <strain evidence="2">UCBG64.0493</strain>
        <tissue evidence="2">Leaf</tissue>
    </source>
</reference>
<dbReference type="Proteomes" id="UP001188597">
    <property type="component" value="Unassembled WGS sequence"/>
</dbReference>
<dbReference type="Pfam" id="PF25597">
    <property type="entry name" value="SH3_retrovirus"/>
    <property type="match status" value="1"/>
</dbReference>
<dbReference type="Pfam" id="PF14223">
    <property type="entry name" value="Retrotran_gag_2"/>
    <property type="match status" value="1"/>
</dbReference>
<evidence type="ECO:0000313" key="3">
    <source>
        <dbReference type="Proteomes" id="UP001188597"/>
    </source>
</evidence>
<protein>
    <recommendedName>
        <fullName evidence="1">Retroviral polymerase SH3-like domain-containing protein</fullName>
    </recommendedName>
</protein>
<accession>A0AA88VXJ8</accession>
<feature type="domain" description="Retroviral polymerase SH3-like" evidence="1">
    <location>
        <begin position="150"/>
        <end position="206"/>
    </location>
</feature>
<sequence>MKEGTSLSNHLYECNKVISDLKIIDIMIEDENKDLMLLFSLSLSYEHLVTTLLYGKDNRSMEEVEAVINSQGLVSTYRSLVGGKVSMRNDVTCKMVGIGSIHIRMHDGMSQRAMDVLSTQVSIGCNRLQDPEDVWSGEHVNYENLRIIGCPTYAHTNDGKLELSTNKCIFVGYASGIKGYRLWYPGFKSSRVLISRGVTIDESSMLLKNEELIDAGKDHDVREKVKLEV</sequence>
<organism evidence="2 3">
    <name type="scientific">Escallonia herrerae</name>
    <dbReference type="NCBI Taxonomy" id="1293975"/>
    <lineage>
        <taxon>Eukaryota</taxon>
        <taxon>Viridiplantae</taxon>
        <taxon>Streptophyta</taxon>
        <taxon>Embryophyta</taxon>
        <taxon>Tracheophyta</taxon>
        <taxon>Spermatophyta</taxon>
        <taxon>Magnoliopsida</taxon>
        <taxon>eudicotyledons</taxon>
        <taxon>Gunneridae</taxon>
        <taxon>Pentapetalae</taxon>
        <taxon>asterids</taxon>
        <taxon>campanulids</taxon>
        <taxon>Escalloniales</taxon>
        <taxon>Escalloniaceae</taxon>
        <taxon>Escallonia</taxon>
    </lineage>
</organism>
<comment type="caution">
    <text evidence="2">The sequence shown here is derived from an EMBL/GenBank/DDBJ whole genome shotgun (WGS) entry which is preliminary data.</text>
</comment>
<evidence type="ECO:0000313" key="2">
    <source>
        <dbReference type="EMBL" id="KAK3013265.1"/>
    </source>
</evidence>
<dbReference type="InterPro" id="IPR057670">
    <property type="entry name" value="SH3_retrovirus"/>
</dbReference>
<dbReference type="AlphaFoldDB" id="A0AA88VXJ8"/>